<evidence type="ECO:0000256" key="4">
    <source>
        <dbReference type="ARBA" id="ARBA00022827"/>
    </source>
</evidence>
<dbReference type="SUPFAM" id="SSF51905">
    <property type="entry name" value="FAD/NAD(P)-binding domain"/>
    <property type="match status" value="1"/>
</dbReference>
<dbReference type="AlphaFoldDB" id="A0A1H8S027"/>
<evidence type="ECO:0000256" key="3">
    <source>
        <dbReference type="ARBA" id="ARBA00022630"/>
    </source>
</evidence>
<dbReference type="Pfam" id="PF05199">
    <property type="entry name" value="GMC_oxred_C"/>
    <property type="match status" value="1"/>
</dbReference>
<dbReference type="Gene3D" id="3.30.560.10">
    <property type="entry name" value="Glucose Oxidase, domain 3"/>
    <property type="match status" value="1"/>
</dbReference>
<gene>
    <name evidence="9" type="ORF">SAMN04488052_102369</name>
</gene>
<proteinExistence type="inferred from homology"/>
<evidence type="ECO:0000256" key="6">
    <source>
        <dbReference type="RuleBase" id="RU003968"/>
    </source>
</evidence>
<dbReference type="RefSeq" id="WP_091641126.1">
    <property type="nucleotide sequence ID" value="NZ_FOEG01000002.1"/>
</dbReference>
<name>A0A1H8S027_9GAMM</name>
<evidence type="ECO:0000256" key="5">
    <source>
        <dbReference type="PIRSR" id="PIRSR000137-2"/>
    </source>
</evidence>
<accession>A0A1H8S027</accession>
<keyword evidence="3 6" id="KW-0285">Flavoprotein</keyword>
<keyword evidence="4 5" id="KW-0274">FAD</keyword>
<organism evidence="9 10">
    <name type="scientific">Aquisalimonas asiatica</name>
    <dbReference type="NCBI Taxonomy" id="406100"/>
    <lineage>
        <taxon>Bacteria</taxon>
        <taxon>Pseudomonadati</taxon>
        <taxon>Pseudomonadota</taxon>
        <taxon>Gammaproteobacteria</taxon>
        <taxon>Chromatiales</taxon>
        <taxon>Ectothiorhodospiraceae</taxon>
        <taxon>Aquisalimonas</taxon>
    </lineage>
</organism>
<dbReference type="GO" id="GO:0050660">
    <property type="term" value="F:flavin adenine dinucleotide binding"/>
    <property type="evidence" value="ECO:0007669"/>
    <property type="project" value="InterPro"/>
</dbReference>
<evidence type="ECO:0000256" key="2">
    <source>
        <dbReference type="ARBA" id="ARBA00010790"/>
    </source>
</evidence>
<dbReference type="Proteomes" id="UP000199657">
    <property type="component" value="Unassembled WGS sequence"/>
</dbReference>
<dbReference type="PANTHER" id="PTHR11552:SF147">
    <property type="entry name" value="CHOLINE DEHYDROGENASE, MITOCHONDRIAL"/>
    <property type="match status" value="1"/>
</dbReference>
<dbReference type="InterPro" id="IPR007867">
    <property type="entry name" value="GMC_OxRtase_C"/>
</dbReference>
<dbReference type="InterPro" id="IPR036188">
    <property type="entry name" value="FAD/NAD-bd_sf"/>
</dbReference>
<dbReference type="PROSITE" id="PS00623">
    <property type="entry name" value="GMC_OXRED_1"/>
    <property type="match status" value="1"/>
</dbReference>
<keyword evidence="10" id="KW-1185">Reference proteome</keyword>
<dbReference type="GO" id="GO:0016614">
    <property type="term" value="F:oxidoreductase activity, acting on CH-OH group of donors"/>
    <property type="evidence" value="ECO:0007669"/>
    <property type="project" value="InterPro"/>
</dbReference>
<dbReference type="Pfam" id="PF00732">
    <property type="entry name" value="GMC_oxred_N"/>
    <property type="match status" value="1"/>
</dbReference>
<feature type="domain" description="Glucose-methanol-choline oxidoreductase N-terminal" evidence="8">
    <location>
        <begin position="254"/>
        <end position="268"/>
    </location>
</feature>
<evidence type="ECO:0000256" key="1">
    <source>
        <dbReference type="ARBA" id="ARBA00001974"/>
    </source>
</evidence>
<dbReference type="InterPro" id="IPR012132">
    <property type="entry name" value="GMC_OxRdtase"/>
</dbReference>
<dbReference type="PROSITE" id="PS00624">
    <property type="entry name" value="GMC_OXRED_2"/>
    <property type="match status" value="1"/>
</dbReference>
<sequence>MSERVDYIIVGGGSAGCVLANRLSADPDVRVCLLEAGPSDWHPLIRVPMGITGMMRSRRFNWAYYTEPQPRLEGRRLFWPRGRTLGGSSAINAMCYTRGQPADYDAWEADGADGWNWSALLPWFRASERFAAGADPWHGADGPLSVEPLCCVNPLSHAFIEAAVNAGHGANADFNGAEQAGFGLYHVMQENGRRCSNAWAYLRPALERPNLQVITGAHVQALALDGHRVTGVRYRRRGRERTLRTDGEVVLAAGAVNTPQILQLSGVGDPAELERAGVAVRHRLPGVGANLQDHLDVSVIWRSRDRRGLSFHPTYLPRGARAVWDYIRHHRGELCSNVAEAGGFLASRPDCATPDLQMHFIPAIEDNHGLSLWRTMTGYGYTLRTCHLRPASRGRVGLHSPDPAAPPRIDPDYLADPDDLERLVDGLEHARDILAAAPLRGIGEAELDPGAGVQGRAALRRYVAAHAETIYHPVGTCRMGRDDHSVVDPELRVYGLDGLRVVDASVFPRLVSGNTNAPVTAVAERAAELIRHGETSGAVARRLASIA</sequence>
<dbReference type="PROSITE" id="PS51257">
    <property type="entry name" value="PROKAR_LIPOPROTEIN"/>
    <property type="match status" value="1"/>
</dbReference>
<evidence type="ECO:0000259" key="8">
    <source>
        <dbReference type="PROSITE" id="PS00624"/>
    </source>
</evidence>
<dbReference type="STRING" id="406100.SAMN04488052_102369"/>
<dbReference type="OrthoDB" id="9785276at2"/>
<dbReference type="EMBL" id="FOEG01000002">
    <property type="protein sequence ID" value="SEO71886.1"/>
    <property type="molecule type" value="Genomic_DNA"/>
</dbReference>
<evidence type="ECO:0000313" key="10">
    <source>
        <dbReference type="Proteomes" id="UP000199657"/>
    </source>
</evidence>
<dbReference type="PIRSF" id="PIRSF000137">
    <property type="entry name" value="Alcohol_oxidase"/>
    <property type="match status" value="1"/>
</dbReference>
<evidence type="ECO:0000259" key="7">
    <source>
        <dbReference type="PROSITE" id="PS00623"/>
    </source>
</evidence>
<reference evidence="9 10" key="1">
    <citation type="submission" date="2016-10" db="EMBL/GenBank/DDBJ databases">
        <authorList>
            <person name="de Groot N.N."/>
        </authorList>
    </citation>
    <scope>NUCLEOTIDE SEQUENCE [LARGE SCALE GENOMIC DNA]</scope>
    <source>
        <strain evidence="9 10">CGMCC 1.6291</strain>
    </source>
</reference>
<evidence type="ECO:0000313" key="9">
    <source>
        <dbReference type="EMBL" id="SEO71886.1"/>
    </source>
</evidence>
<feature type="domain" description="Glucose-methanol-choline oxidoreductase N-terminal" evidence="7">
    <location>
        <begin position="82"/>
        <end position="105"/>
    </location>
</feature>
<dbReference type="Gene3D" id="3.50.50.60">
    <property type="entry name" value="FAD/NAD(P)-binding domain"/>
    <property type="match status" value="1"/>
</dbReference>
<dbReference type="PANTHER" id="PTHR11552">
    <property type="entry name" value="GLUCOSE-METHANOL-CHOLINE GMC OXIDOREDUCTASE"/>
    <property type="match status" value="1"/>
</dbReference>
<comment type="cofactor">
    <cofactor evidence="1 5">
        <name>FAD</name>
        <dbReference type="ChEBI" id="CHEBI:57692"/>
    </cofactor>
</comment>
<dbReference type="InterPro" id="IPR000172">
    <property type="entry name" value="GMC_OxRdtase_N"/>
</dbReference>
<feature type="binding site" evidence="5">
    <location>
        <position position="219"/>
    </location>
    <ligand>
        <name>FAD</name>
        <dbReference type="ChEBI" id="CHEBI:57692"/>
    </ligand>
</feature>
<comment type="similarity">
    <text evidence="2 6">Belongs to the GMC oxidoreductase family.</text>
</comment>
<protein>
    <submittedName>
        <fullName evidence="9">Choline dehydrogenase</fullName>
    </submittedName>
</protein>
<dbReference type="SUPFAM" id="SSF54373">
    <property type="entry name" value="FAD-linked reductases, C-terminal domain"/>
    <property type="match status" value="1"/>
</dbReference>